<feature type="region of interest" description="Disordered" evidence="1">
    <location>
        <begin position="87"/>
        <end position="109"/>
    </location>
</feature>
<comment type="caution">
    <text evidence="2">The sequence shown here is derived from an EMBL/GenBank/DDBJ whole genome shotgun (WGS) entry which is preliminary data.</text>
</comment>
<dbReference type="AlphaFoldDB" id="A0A9P6CL00"/>
<protein>
    <submittedName>
        <fullName evidence="2">Uncharacterized protein</fullName>
    </submittedName>
</protein>
<sequence>MFITTPAPPSHQRCTLTPAKPQVPPNVLSSSGNDLNGRPSSAQHAFRSGFSIWEEDSLDMQDGWRAGRTYWVCFWTWGRLRRWKEEGGQEPFGPKRPSKPAIVPSHRASPRRYKHRDKQWVWVRGIPLLALTHFHLPLSEARSGVFSAEDQSFELRLSFSLHLELNCRCKIRAEGDQELTIGLEGRYCCRSGDMSLRQVRFPFCFKDYDAAKHLLHGAVKSVGSGFSDTDFRRALEIFDNTFF</sequence>
<gene>
    <name evidence="2" type="ORF">BDN70DRAFT_926425</name>
</gene>
<keyword evidence="3" id="KW-1185">Reference proteome</keyword>
<evidence type="ECO:0000313" key="2">
    <source>
        <dbReference type="EMBL" id="KAF9470556.1"/>
    </source>
</evidence>
<proteinExistence type="predicted"/>
<dbReference type="Proteomes" id="UP000807469">
    <property type="component" value="Unassembled WGS sequence"/>
</dbReference>
<feature type="region of interest" description="Disordered" evidence="1">
    <location>
        <begin position="1"/>
        <end position="42"/>
    </location>
</feature>
<name>A0A9P6CL00_9AGAR</name>
<organism evidence="2 3">
    <name type="scientific">Pholiota conissans</name>
    <dbReference type="NCBI Taxonomy" id="109636"/>
    <lineage>
        <taxon>Eukaryota</taxon>
        <taxon>Fungi</taxon>
        <taxon>Dikarya</taxon>
        <taxon>Basidiomycota</taxon>
        <taxon>Agaricomycotina</taxon>
        <taxon>Agaricomycetes</taxon>
        <taxon>Agaricomycetidae</taxon>
        <taxon>Agaricales</taxon>
        <taxon>Agaricineae</taxon>
        <taxon>Strophariaceae</taxon>
        <taxon>Pholiota</taxon>
    </lineage>
</organism>
<accession>A0A9P6CL00</accession>
<evidence type="ECO:0000313" key="3">
    <source>
        <dbReference type="Proteomes" id="UP000807469"/>
    </source>
</evidence>
<reference evidence="2" key="1">
    <citation type="submission" date="2020-11" db="EMBL/GenBank/DDBJ databases">
        <authorList>
            <consortium name="DOE Joint Genome Institute"/>
            <person name="Ahrendt S."/>
            <person name="Riley R."/>
            <person name="Andreopoulos W."/>
            <person name="Labutti K."/>
            <person name="Pangilinan J."/>
            <person name="Ruiz-Duenas F.J."/>
            <person name="Barrasa J.M."/>
            <person name="Sanchez-Garcia M."/>
            <person name="Camarero S."/>
            <person name="Miyauchi S."/>
            <person name="Serrano A."/>
            <person name="Linde D."/>
            <person name="Babiker R."/>
            <person name="Drula E."/>
            <person name="Ayuso-Fernandez I."/>
            <person name="Pacheco R."/>
            <person name="Padilla G."/>
            <person name="Ferreira P."/>
            <person name="Barriuso J."/>
            <person name="Kellner H."/>
            <person name="Castanera R."/>
            <person name="Alfaro M."/>
            <person name="Ramirez L."/>
            <person name="Pisabarro A.G."/>
            <person name="Kuo A."/>
            <person name="Tritt A."/>
            <person name="Lipzen A."/>
            <person name="He G."/>
            <person name="Yan M."/>
            <person name="Ng V."/>
            <person name="Cullen D."/>
            <person name="Martin F."/>
            <person name="Rosso M.-N."/>
            <person name="Henrissat B."/>
            <person name="Hibbett D."/>
            <person name="Martinez A.T."/>
            <person name="Grigoriev I.V."/>
        </authorList>
    </citation>
    <scope>NUCLEOTIDE SEQUENCE</scope>
    <source>
        <strain evidence="2">CIRM-BRFM 674</strain>
    </source>
</reference>
<feature type="compositionally biased region" description="Polar residues" evidence="1">
    <location>
        <begin position="27"/>
        <end position="42"/>
    </location>
</feature>
<dbReference type="EMBL" id="MU155937">
    <property type="protein sequence ID" value="KAF9470556.1"/>
    <property type="molecule type" value="Genomic_DNA"/>
</dbReference>
<evidence type="ECO:0000256" key="1">
    <source>
        <dbReference type="SAM" id="MobiDB-lite"/>
    </source>
</evidence>